<dbReference type="InterPro" id="IPR007891">
    <property type="entry name" value="CHASE3"/>
</dbReference>
<organism evidence="6 7">
    <name type="scientific">Denitromonas iodatirespirans</name>
    <dbReference type="NCBI Taxonomy" id="2795389"/>
    <lineage>
        <taxon>Bacteria</taxon>
        <taxon>Pseudomonadati</taxon>
        <taxon>Pseudomonadota</taxon>
        <taxon>Betaproteobacteria</taxon>
        <taxon>Rhodocyclales</taxon>
        <taxon>Zoogloeaceae</taxon>
        <taxon>Denitromonas</taxon>
    </lineage>
</organism>
<dbReference type="AlphaFoldDB" id="A0A944DIU4"/>
<dbReference type="GO" id="GO:0000155">
    <property type="term" value="F:phosphorelay sensor kinase activity"/>
    <property type="evidence" value="ECO:0007669"/>
    <property type="project" value="InterPro"/>
</dbReference>
<comment type="caution">
    <text evidence="6">The sequence shown here is derived from an EMBL/GenBank/DDBJ whole genome shotgun (WGS) entry which is preliminary data.</text>
</comment>
<dbReference type="Gene3D" id="3.30.565.10">
    <property type="entry name" value="Histidine kinase-like ATPase, C-terminal domain"/>
    <property type="match status" value="1"/>
</dbReference>
<dbReference type="InterPro" id="IPR050482">
    <property type="entry name" value="Sensor_HK_TwoCompSys"/>
</dbReference>
<evidence type="ECO:0000313" key="7">
    <source>
        <dbReference type="Proteomes" id="UP000694660"/>
    </source>
</evidence>
<keyword evidence="3" id="KW-0902">Two-component regulatory system</keyword>
<dbReference type="InterPro" id="IPR003594">
    <property type="entry name" value="HATPase_dom"/>
</dbReference>
<dbReference type="InterPro" id="IPR036890">
    <property type="entry name" value="HATPase_C_sf"/>
</dbReference>
<evidence type="ECO:0000256" key="3">
    <source>
        <dbReference type="ARBA" id="ARBA00023012"/>
    </source>
</evidence>
<keyword evidence="4" id="KW-0812">Transmembrane</keyword>
<protein>
    <submittedName>
        <fullName evidence="6">CHASE3 domain-containing protein</fullName>
    </submittedName>
</protein>
<dbReference type="SUPFAM" id="SSF55874">
    <property type="entry name" value="ATPase domain of HSP90 chaperone/DNA topoisomerase II/histidine kinase"/>
    <property type="match status" value="1"/>
</dbReference>
<dbReference type="Pfam" id="PF02518">
    <property type="entry name" value="HATPase_c"/>
    <property type="match status" value="1"/>
</dbReference>
<evidence type="ECO:0000256" key="4">
    <source>
        <dbReference type="SAM" id="Phobius"/>
    </source>
</evidence>
<dbReference type="RefSeq" id="WP_214363625.1">
    <property type="nucleotide sequence ID" value="NZ_JAEKFT010000035.1"/>
</dbReference>
<name>A0A944DIU4_DENI1</name>
<dbReference type="CDD" id="cd16917">
    <property type="entry name" value="HATPase_UhpB-NarQ-NarX-like"/>
    <property type="match status" value="1"/>
</dbReference>
<dbReference type="SMART" id="SM00387">
    <property type="entry name" value="HATPase_c"/>
    <property type="match status" value="1"/>
</dbReference>
<dbReference type="InterPro" id="IPR005467">
    <property type="entry name" value="His_kinase_dom"/>
</dbReference>
<dbReference type="Pfam" id="PF07730">
    <property type="entry name" value="HisKA_3"/>
    <property type="match status" value="1"/>
</dbReference>
<feature type="domain" description="Histidine kinase" evidence="5">
    <location>
        <begin position="260"/>
        <end position="456"/>
    </location>
</feature>
<sequence>MPEQPPATEPRRSLGRHWRGLLLGLGAALVSALLVSSHWQATASLGALRQLQLQAERTGRLDSLLIQLVDAESGVRGYLLSGERAYLEPYLNSLATLDYTLEDIRQDLAPTPEDQNALAQIRGLVVLKKRLLADAVNRGQLGPEGSADRAAEGRRYMNDLRKAVTEYKGRILARGQRSFDASIAHVEATRWVVAILAGGALVLLVLLFTMGQRQLRLRERIADLLRRENRWLDELVQERTAELSELASYLTRTRETEQARLARELHDELGALLTAARMDTAWLVRKLDPDALAPHRERFDRLLETLDQGISLKRRIIDDLQPPLLRELGLVVALRSLAEDFAERSGAELHLDLPEGDLPLSAEGALALYRIAQEALTNIRRHAGARTVTVALSCKDEAVQLRIEDDGTGFVPARVGRRHYGLAGMRHRMQMFSGVCEIDSRPGAGTRIRARLPLVVESASVS</sequence>
<evidence type="ECO:0000313" key="6">
    <source>
        <dbReference type="EMBL" id="MBT0963693.1"/>
    </source>
</evidence>
<feature type="transmembrane region" description="Helical" evidence="4">
    <location>
        <begin position="191"/>
        <end position="210"/>
    </location>
</feature>
<evidence type="ECO:0000259" key="5">
    <source>
        <dbReference type="PROSITE" id="PS50109"/>
    </source>
</evidence>
<proteinExistence type="predicted"/>
<dbReference type="Gene3D" id="1.20.5.1930">
    <property type="match status" value="1"/>
</dbReference>
<dbReference type="CDD" id="cd19410">
    <property type="entry name" value="HK9-like_sensor"/>
    <property type="match status" value="1"/>
</dbReference>
<evidence type="ECO:0000256" key="1">
    <source>
        <dbReference type="ARBA" id="ARBA00022679"/>
    </source>
</evidence>
<dbReference type="PANTHER" id="PTHR24421">
    <property type="entry name" value="NITRATE/NITRITE SENSOR PROTEIN NARX-RELATED"/>
    <property type="match status" value="1"/>
</dbReference>
<evidence type="ECO:0000256" key="2">
    <source>
        <dbReference type="ARBA" id="ARBA00022777"/>
    </source>
</evidence>
<keyword evidence="2" id="KW-0418">Kinase</keyword>
<keyword evidence="1" id="KW-0808">Transferase</keyword>
<keyword evidence="4" id="KW-0472">Membrane</keyword>
<feature type="transmembrane region" description="Helical" evidence="4">
    <location>
        <begin position="21"/>
        <end position="39"/>
    </location>
</feature>
<gene>
    <name evidence="6" type="ORF">I8J34_21140</name>
</gene>
<reference evidence="7" key="1">
    <citation type="journal article" date="2022" name="ISME J.">
        <title>Genetic and phylogenetic analysis of dissimilatory iodate-reducing bacteria identifies potential niches across the world's oceans.</title>
        <authorList>
            <person name="Reyes-Umana V."/>
            <person name="Henning Z."/>
            <person name="Lee K."/>
            <person name="Barnum T.P."/>
            <person name="Coates J.D."/>
        </authorList>
    </citation>
    <scope>NUCLEOTIDE SEQUENCE [LARGE SCALE GENOMIC DNA]</scope>
    <source>
        <strain evidence="7">IR12</strain>
    </source>
</reference>
<dbReference type="GO" id="GO:0016020">
    <property type="term" value="C:membrane"/>
    <property type="evidence" value="ECO:0007669"/>
    <property type="project" value="InterPro"/>
</dbReference>
<dbReference type="Proteomes" id="UP000694660">
    <property type="component" value="Unassembled WGS sequence"/>
</dbReference>
<dbReference type="InterPro" id="IPR011712">
    <property type="entry name" value="Sig_transdc_His_kin_sub3_dim/P"/>
</dbReference>
<keyword evidence="4" id="KW-1133">Transmembrane helix</keyword>
<keyword evidence="7" id="KW-1185">Reference proteome</keyword>
<accession>A0A944DIU4</accession>
<dbReference type="EMBL" id="JAEKFT010000035">
    <property type="protein sequence ID" value="MBT0963693.1"/>
    <property type="molecule type" value="Genomic_DNA"/>
</dbReference>
<dbReference type="PROSITE" id="PS50109">
    <property type="entry name" value="HIS_KIN"/>
    <property type="match status" value="1"/>
</dbReference>
<dbReference type="Pfam" id="PF05227">
    <property type="entry name" value="CHASE3"/>
    <property type="match status" value="1"/>
</dbReference>
<dbReference type="GO" id="GO:0046983">
    <property type="term" value="F:protein dimerization activity"/>
    <property type="evidence" value="ECO:0007669"/>
    <property type="project" value="InterPro"/>
</dbReference>
<dbReference type="PANTHER" id="PTHR24421:SF59">
    <property type="entry name" value="OXYGEN SENSOR HISTIDINE KINASE NREB"/>
    <property type="match status" value="1"/>
</dbReference>